<keyword evidence="9" id="KW-1185">Reference proteome</keyword>
<dbReference type="Gene3D" id="3.20.20.300">
    <property type="entry name" value="Glycoside hydrolase, family 3, N-terminal domain"/>
    <property type="match status" value="1"/>
</dbReference>
<dbReference type="GO" id="GO:0030246">
    <property type="term" value="F:carbohydrate binding"/>
    <property type="evidence" value="ECO:0007669"/>
    <property type="project" value="InterPro"/>
</dbReference>
<dbReference type="Pfam" id="PF14310">
    <property type="entry name" value="Fn3-like"/>
    <property type="match status" value="1"/>
</dbReference>
<dbReference type="SMART" id="SM01217">
    <property type="entry name" value="Fn3_like"/>
    <property type="match status" value="1"/>
</dbReference>
<organism evidence="8 9">
    <name type="scientific">Streptomyces chartreusis NRRL 3882</name>
    <dbReference type="NCBI Taxonomy" id="1079985"/>
    <lineage>
        <taxon>Bacteria</taxon>
        <taxon>Bacillati</taxon>
        <taxon>Actinomycetota</taxon>
        <taxon>Actinomycetes</taxon>
        <taxon>Kitasatosporales</taxon>
        <taxon>Streptomycetaceae</taxon>
        <taxon>Streptomyces</taxon>
    </lineage>
</organism>
<dbReference type="PANTHER" id="PTHR42721">
    <property type="entry name" value="SUGAR HYDROLASE-RELATED"/>
    <property type="match status" value="1"/>
</dbReference>
<dbReference type="InterPro" id="IPR006584">
    <property type="entry name" value="Cellulose-bd_IV"/>
</dbReference>
<reference evidence="9" key="1">
    <citation type="submission" date="2017-11" db="EMBL/GenBank/DDBJ databases">
        <authorList>
            <person name="Wibberg D."/>
        </authorList>
    </citation>
    <scope>NUCLEOTIDE SEQUENCE [LARGE SCALE GENOMIC DNA]</scope>
</reference>
<dbReference type="InterPro" id="IPR017853">
    <property type="entry name" value="GH"/>
</dbReference>
<dbReference type="Pfam" id="PF03422">
    <property type="entry name" value="CBM_6"/>
    <property type="match status" value="1"/>
</dbReference>
<keyword evidence="8" id="KW-0326">Glycosidase</keyword>
<dbReference type="Pfam" id="PF00933">
    <property type="entry name" value="Glyco_hydro_3"/>
    <property type="match status" value="1"/>
</dbReference>
<dbReference type="RefSeq" id="WP_010038471.1">
    <property type="nucleotide sequence ID" value="NZ_LT962942.1"/>
</dbReference>
<dbReference type="InterPro" id="IPR044993">
    <property type="entry name" value="BXL"/>
</dbReference>
<dbReference type="Pfam" id="PF01915">
    <property type="entry name" value="Glyco_hydro_3_C"/>
    <property type="match status" value="1"/>
</dbReference>
<comment type="function">
    <text evidence="4">Catalyzes the hydrolysis of a non-reducing terminal alpha-L-arabinopyranosidic linkage in ginsenoside Rb2 (alpha-L-arabinopyranosyl-(1-&gt;6)-alpha-D-glucopyranosyl) to release alpha-D-glucopyranosyl (Rd). It is not able to hydrolyze alpha-L-arabinofuranosyl-(1-&gt;6)-alpha-D-glucopyranosyl (Rc).</text>
</comment>
<gene>
    <name evidence="8" type="primary">xyl3A_2</name>
    <name evidence="8" type="ORF">SCNRRL3882_7729</name>
</gene>
<dbReference type="Gene3D" id="3.40.50.1700">
    <property type="entry name" value="Glycoside hydrolase family 3 C-terminal domain"/>
    <property type="match status" value="1"/>
</dbReference>
<dbReference type="Gene3D" id="2.60.40.10">
    <property type="entry name" value="Immunoglobulins"/>
    <property type="match status" value="1"/>
</dbReference>
<protein>
    <recommendedName>
        <fullName evidence="5">Exo-alpha-(1-&gt;6)-L-arabinopyranosidase</fullName>
    </recommendedName>
</protein>
<feature type="domain" description="Cellulose binding type IV" evidence="6">
    <location>
        <begin position="844"/>
        <end position="980"/>
    </location>
</feature>
<dbReference type="FunFam" id="2.60.40.10:FF:000495">
    <property type="entry name" value="Periplasmic beta-glucosidase"/>
    <property type="match status" value="1"/>
</dbReference>
<dbReference type="GO" id="GO:0031222">
    <property type="term" value="P:arabinan catabolic process"/>
    <property type="evidence" value="ECO:0007669"/>
    <property type="project" value="TreeGrafter"/>
</dbReference>
<dbReference type="InterPro" id="IPR001764">
    <property type="entry name" value="Glyco_hydro_3_N"/>
</dbReference>
<name>A0A2N9BLP0_STRCX</name>
<dbReference type="InterPro" id="IPR026891">
    <property type="entry name" value="Fn3-like"/>
</dbReference>
<evidence type="ECO:0000313" key="9">
    <source>
        <dbReference type="Proteomes" id="UP000235464"/>
    </source>
</evidence>
<dbReference type="InterPro" id="IPR005084">
    <property type="entry name" value="CBM6"/>
</dbReference>
<dbReference type="EMBL" id="LT963352">
    <property type="protein sequence ID" value="SOR84284.1"/>
    <property type="molecule type" value="Genomic_DNA"/>
</dbReference>
<sequence length="981" mass="105470">MSTAATFPEPPTTDLPFRDPALPLARRIDDLISRLTVDERIELLYQYSPGVPRLGLAPFKTGTEGLHGVSWLGPATVFPQAVGLGATWDEELLHEVATAVGTEARAFHQRPAADGHRPGLQVWAPVVNLLRDPRWGRNEEGYAEDPLLTGRLSVSYCRGLAGDHPVYLRTAPLLKHFLAYNNEDERDITSSVVPPRVLHEYDLAAFRPAIASGAATGVMPAYNLINGRPCHVSPLLETEVRRWAEPTGHELFVCSDAGAVTNLAESEHYFDDHPTSHAAAVRAGVDSITELDEDGSITLGRLRAAVDRGLLTEDDIDRAARRHLSIRFRLGEFDPDLDPYAGIRDDAVDSPAHRALALRAATESVVLLKNDGALPLSPAPGRRVALVGPLADTLFEDWYSGTMPYRITIAAGLETALKERGAEAVRAEGVDRITLRAASTGGLLRVPALDPGGPMVAGAPSDEQEAGDNACHDLFDWGEGVLTLRNARTERYVTLRDGDLTLAADQTQPNGWFVHETFRLEAQPDGTEVLRNISNGRYAAVDTATGRVTLSAEAPEQAERWTRTVVRDGIAEAVAAAASADVAVIVLGNDPHINGRETEDRAGTSLPSAQEALLRAVATERPESVLVVMSSYPYAVDWADEHLPAVVWTSHGGQETGRALAAILLGEAEPSGRLPQTWYRGDDPLPGRLDYDIISAGWTYQYHDTAPLYPFGHGLSYTTFAYSDLRLSAPEAAHDDTLTVSVELTNTGTRTGTETVQLYTRALAARHRAPRRRLTDFRKVSLAPGERRRLEFELPVAAALAHWSVSAGAFAVDPGPYEILIGHSAEVIALTAPLTVTGPALPVRTLLGGRLEAVDFDEYEGGTLVDATREKGEAVTPTTGDIPCALRYGSVDLGSQADGPRVITAEVSCATEEDATVEIYADGPPGAGTLLAALRVTAGTDGRYDWRTVSARMPAEVTGVHDLHVVLRGGVHLAAIAGGTW</sequence>
<dbReference type="InterPro" id="IPR002772">
    <property type="entry name" value="Glyco_hydro_3_C"/>
</dbReference>
<dbReference type="SUPFAM" id="SSF52279">
    <property type="entry name" value="Beta-D-glucan exohydrolase, C-terminal domain"/>
    <property type="match status" value="1"/>
</dbReference>
<evidence type="ECO:0000259" key="6">
    <source>
        <dbReference type="SMART" id="SM00606"/>
    </source>
</evidence>
<dbReference type="GO" id="GO:0045493">
    <property type="term" value="P:xylan catabolic process"/>
    <property type="evidence" value="ECO:0007669"/>
    <property type="project" value="InterPro"/>
</dbReference>
<dbReference type="GO" id="GO:0009044">
    <property type="term" value="F:xylan 1,4-beta-xylosidase activity"/>
    <property type="evidence" value="ECO:0007669"/>
    <property type="project" value="InterPro"/>
</dbReference>
<evidence type="ECO:0000256" key="3">
    <source>
        <dbReference type="ARBA" id="ARBA00022801"/>
    </source>
</evidence>
<dbReference type="Gene3D" id="2.60.120.260">
    <property type="entry name" value="Galactose-binding domain-like"/>
    <property type="match status" value="1"/>
</dbReference>
<dbReference type="SUPFAM" id="SSF49785">
    <property type="entry name" value="Galactose-binding domain-like"/>
    <property type="match status" value="1"/>
</dbReference>
<evidence type="ECO:0000313" key="8">
    <source>
        <dbReference type="EMBL" id="SOR84284.1"/>
    </source>
</evidence>
<dbReference type="InterPro" id="IPR008999">
    <property type="entry name" value="Actin-crosslinking"/>
</dbReference>
<accession>A0A2N9BLP0</accession>
<keyword evidence="2" id="KW-0732">Signal</keyword>
<dbReference type="InterPro" id="IPR036881">
    <property type="entry name" value="Glyco_hydro_3_C_sf"/>
</dbReference>
<dbReference type="AlphaFoldDB" id="A0A2N9BLP0"/>
<dbReference type="OrthoDB" id="9803863at2"/>
<dbReference type="InterPro" id="IPR013783">
    <property type="entry name" value="Ig-like_fold"/>
</dbReference>
<dbReference type="CDD" id="cd23343">
    <property type="entry name" value="beta-trefoil_FSCN_BglX-like"/>
    <property type="match status" value="1"/>
</dbReference>
<dbReference type="GO" id="GO:0008422">
    <property type="term" value="F:beta-glucosidase activity"/>
    <property type="evidence" value="ECO:0007669"/>
    <property type="project" value="UniProtKB-ARBA"/>
</dbReference>
<evidence type="ECO:0000259" key="7">
    <source>
        <dbReference type="SMART" id="SM01217"/>
    </source>
</evidence>
<evidence type="ECO:0000256" key="1">
    <source>
        <dbReference type="ARBA" id="ARBA00005336"/>
    </source>
</evidence>
<comment type="similarity">
    <text evidence="1">Belongs to the glycosyl hydrolase 3 family.</text>
</comment>
<dbReference type="Gene3D" id="2.60.120.380">
    <property type="match status" value="1"/>
</dbReference>
<feature type="domain" description="Fibronectin type III-like" evidence="7">
    <location>
        <begin position="754"/>
        <end position="825"/>
    </location>
</feature>
<evidence type="ECO:0000256" key="5">
    <source>
        <dbReference type="ARBA" id="ARBA00074219"/>
    </source>
</evidence>
<dbReference type="InterPro" id="IPR008979">
    <property type="entry name" value="Galactose-bd-like_sf"/>
</dbReference>
<proteinExistence type="inferred from homology"/>
<dbReference type="SMART" id="SM00606">
    <property type="entry name" value="CBD_IV"/>
    <property type="match status" value="1"/>
</dbReference>
<dbReference type="PANTHER" id="PTHR42721:SF3">
    <property type="entry name" value="BETA-D-XYLOSIDASE 5-RELATED"/>
    <property type="match status" value="1"/>
</dbReference>
<keyword evidence="3 8" id="KW-0378">Hydrolase</keyword>
<dbReference type="SUPFAM" id="SSF51445">
    <property type="entry name" value="(Trans)glycosidases"/>
    <property type="match status" value="1"/>
</dbReference>
<dbReference type="Proteomes" id="UP000235464">
    <property type="component" value="Chromosome I"/>
</dbReference>
<dbReference type="PRINTS" id="PR00133">
    <property type="entry name" value="GLHYDRLASE3"/>
</dbReference>
<dbReference type="SUPFAM" id="SSF50405">
    <property type="entry name" value="Actin-crosslinking proteins"/>
    <property type="match status" value="1"/>
</dbReference>
<evidence type="ECO:0000256" key="2">
    <source>
        <dbReference type="ARBA" id="ARBA00022729"/>
    </source>
</evidence>
<dbReference type="InterPro" id="IPR036962">
    <property type="entry name" value="Glyco_hydro_3_N_sf"/>
</dbReference>
<evidence type="ECO:0000256" key="4">
    <source>
        <dbReference type="ARBA" id="ARBA00058905"/>
    </source>
</evidence>
<dbReference type="GO" id="GO:0046556">
    <property type="term" value="F:alpha-L-arabinofuranosidase activity"/>
    <property type="evidence" value="ECO:0007669"/>
    <property type="project" value="TreeGrafter"/>
</dbReference>
<dbReference type="CDD" id="cd04084">
    <property type="entry name" value="CBM6_xylanase-like"/>
    <property type="match status" value="1"/>
</dbReference>